<dbReference type="Gene3D" id="3.20.20.150">
    <property type="entry name" value="Divalent-metal-dependent TIM barrel enzymes"/>
    <property type="match status" value="1"/>
</dbReference>
<reference evidence="11" key="2">
    <citation type="journal article" date="2024" name="Antonie Van Leeuwenhoek">
        <title>Roseihalotalea indica gen. nov., sp. nov., a halophilic Bacteroidetes from mesopelagic Southwest Indian Ocean with higher carbohydrate metabolic potential.</title>
        <authorList>
            <person name="Chen B."/>
            <person name="Zhang M."/>
            <person name="Lin D."/>
            <person name="Ye J."/>
            <person name="Tang K."/>
        </authorList>
    </citation>
    <scope>NUCLEOTIDE SEQUENCE</scope>
    <source>
        <strain evidence="11">TK19036</strain>
    </source>
</reference>
<dbReference type="GO" id="GO:0008927">
    <property type="term" value="F:mannonate dehydratase activity"/>
    <property type="evidence" value="ECO:0007669"/>
    <property type="project" value="UniProtKB-EC"/>
</dbReference>
<organism evidence="11">
    <name type="scientific">Roseihalotalea indica</name>
    <dbReference type="NCBI Taxonomy" id="2867963"/>
    <lineage>
        <taxon>Bacteria</taxon>
        <taxon>Pseudomonadati</taxon>
        <taxon>Bacteroidota</taxon>
        <taxon>Cytophagia</taxon>
        <taxon>Cytophagales</taxon>
        <taxon>Catalimonadaceae</taxon>
        <taxon>Roseihalotalea</taxon>
    </lineage>
</organism>
<keyword evidence="10 11" id="KW-0456">Lyase</keyword>
<dbReference type="PANTHER" id="PTHR30387:SF2">
    <property type="entry name" value="MANNONATE DEHYDRATASE"/>
    <property type="match status" value="1"/>
</dbReference>
<comment type="cofactor">
    <cofactor evidence="2">
        <name>Mn(2+)</name>
        <dbReference type="ChEBI" id="CHEBI:29035"/>
    </cofactor>
</comment>
<keyword evidence="9" id="KW-0464">Manganese</keyword>
<evidence type="ECO:0000313" key="11">
    <source>
        <dbReference type="EMBL" id="WKN39026.1"/>
    </source>
</evidence>
<dbReference type="PIRSF" id="PIRSF016049">
    <property type="entry name" value="Man_dehyd"/>
    <property type="match status" value="1"/>
</dbReference>
<evidence type="ECO:0000256" key="10">
    <source>
        <dbReference type="ARBA" id="ARBA00023239"/>
    </source>
</evidence>
<dbReference type="GO" id="GO:0008198">
    <property type="term" value="F:ferrous iron binding"/>
    <property type="evidence" value="ECO:0007669"/>
    <property type="project" value="TreeGrafter"/>
</dbReference>
<dbReference type="SUPFAM" id="SSF51658">
    <property type="entry name" value="Xylose isomerase-like"/>
    <property type="match status" value="1"/>
</dbReference>
<comment type="catalytic activity">
    <reaction evidence="1">
        <text>D-mannonate = 2-dehydro-3-deoxy-D-gluconate + H2O</text>
        <dbReference type="Rhea" id="RHEA:20097"/>
        <dbReference type="ChEBI" id="CHEBI:15377"/>
        <dbReference type="ChEBI" id="CHEBI:17767"/>
        <dbReference type="ChEBI" id="CHEBI:57990"/>
        <dbReference type="EC" id="4.2.1.8"/>
    </reaction>
</comment>
<evidence type="ECO:0000256" key="5">
    <source>
        <dbReference type="ARBA" id="ARBA00004892"/>
    </source>
</evidence>
<sequence>MENNRREFIKKGASLAALSATGGRMLGKESTILKTTLNTAEVVRDAGMQMCLAYFWGIEPHKVALARQMDVLGAVGGINPGMAGMEGANNWEHGVIKAVKEAWEKEGLTLRVIEGPPSLYTKTKLGLEGRDEEIENFITFMKNISQLGIDTVCYNWMPVISWARTTMDKPSRGGALVSSFSIEDIKDEPMITEYGELTHDKMWENLDYFLKAVVPEAEKNGIKLALHPDDPPIDGIRGIPRIITSVNAFKRLIEIVPSPSNGLTFCQGSFASMGAEGQGEDIPAAIEYFGKRDKIHFVHFRDVRGHKNNFEETFHDDGKTDMYKAMQAYYDVGFKGPIRPDHVPTMAGDSNDHPGYSTIGALFAIGYMRGLMEGVSKSNT</sequence>
<dbReference type="Pfam" id="PF03786">
    <property type="entry name" value="UxuA"/>
    <property type="match status" value="2"/>
</dbReference>
<dbReference type="AlphaFoldDB" id="A0AA49JFW5"/>
<proteinExistence type="inferred from homology"/>
<evidence type="ECO:0000256" key="3">
    <source>
        <dbReference type="ARBA" id="ARBA00001954"/>
    </source>
</evidence>
<evidence type="ECO:0000256" key="9">
    <source>
        <dbReference type="ARBA" id="ARBA00023211"/>
    </source>
</evidence>
<evidence type="ECO:0000256" key="6">
    <source>
        <dbReference type="ARBA" id="ARBA00007389"/>
    </source>
</evidence>
<dbReference type="InterPro" id="IPR036237">
    <property type="entry name" value="Xyl_isomerase-like_sf"/>
</dbReference>
<comment type="similarity">
    <text evidence="6">Belongs to the mannonate dehydratase family.</text>
</comment>
<dbReference type="GO" id="GO:0030145">
    <property type="term" value="F:manganese ion binding"/>
    <property type="evidence" value="ECO:0007669"/>
    <property type="project" value="TreeGrafter"/>
</dbReference>
<dbReference type="EC" id="4.2.1.8" evidence="7"/>
<keyword evidence="8" id="KW-0408">Iron</keyword>
<name>A0AA49JFW5_9BACT</name>
<dbReference type="InterPro" id="IPR004628">
    <property type="entry name" value="Man_deHydtase"/>
</dbReference>
<comment type="function">
    <text evidence="4">Catalyzes the dehydration of D-mannonate.</text>
</comment>
<evidence type="ECO:0000256" key="8">
    <source>
        <dbReference type="ARBA" id="ARBA00023004"/>
    </source>
</evidence>
<accession>A0AA49JFW5</accession>
<evidence type="ECO:0000256" key="7">
    <source>
        <dbReference type="ARBA" id="ARBA00012927"/>
    </source>
</evidence>
<dbReference type="GO" id="GO:0042840">
    <property type="term" value="P:D-glucuronate catabolic process"/>
    <property type="evidence" value="ECO:0007669"/>
    <property type="project" value="TreeGrafter"/>
</dbReference>
<evidence type="ECO:0000256" key="1">
    <source>
        <dbReference type="ARBA" id="ARBA00001794"/>
    </source>
</evidence>
<protein>
    <recommendedName>
        <fullName evidence="7">mannonate dehydratase</fullName>
        <ecNumber evidence="7">4.2.1.8</ecNumber>
    </recommendedName>
</protein>
<comment type="cofactor">
    <cofactor evidence="3">
        <name>Fe(2+)</name>
        <dbReference type="ChEBI" id="CHEBI:29033"/>
    </cofactor>
</comment>
<evidence type="ECO:0000256" key="2">
    <source>
        <dbReference type="ARBA" id="ARBA00001936"/>
    </source>
</evidence>
<comment type="pathway">
    <text evidence="5">Carbohydrate metabolism; pentose and glucuronate interconversion.</text>
</comment>
<reference evidence="11" key="1">
    <citation type="journal article" date="2023" name="Comput. Struct. Biotechnol. J.">
        <title>Discovery of a novel marine Bacteroidetes with a rich repertoire of carbohydrate-active enzymes.</title>
        <authorList>
            <person name="Chen B."/>
            <person name="Liu G."/>
            <person name="Chen Q."/>
            <person name="Wang H."/>
            <person name="Liu L."/>
            <person name="Tang K."/>
        </authorList>
    </citation>
    <scope>NUCLEOTIDE SEQUENCE</scope>
    <source>
        <strain evidence="11">TK19036</strain>
    </source>
</reference>
<dbReference type="EMBL" id="CP120682">
    <property type="protein sequence ID" value="WKN39026.1"/>
    <property type="molecule type" value="Genomic_DNA"/>
</dbReference>
<dbReference type="PANTHER" id="PTHR30387">
    <property type="entry name" value="MANNONATE DEHYDRATASE"/>
    <property type="match status" value="1"/>
</dbReference>
<evidence type="ECO:0000256" key="4">
    <source>
        <dbReference type="ARBA" id="ARBA00002713"/>
    </source>
</evidence>
<gene>
    <name evidence="11" type="ORF">K4G66_09960</name>
</gene>